<reference evidence="8 9" key="1">
    <citation type="submission" date="2018-10" db="EMBL/GenBank/DDBJ databases">
        <title>Sinomicrobium pectinilyticum sp. nov., a pectinase-producing bacterium isolated from alkaline and saline soil, and emended description of the genus Sinomicrobium.</title>
        <authorList>
            <person name="Cheng B."/>
            <person name="Li C."/>
            <person name="Lai Q."/>
            <person name="Du M."/>
            <person name="Shao Z."/>
            <person name="Xu P."/>
            <person name="Yang C."/>
        </authorList>
    </citation>
    <scope>NUCLEOTIDE SEQUENCE [LARGE SCALE GENOMIC DNA]</scope>
    <source>
        <strain evidence="8 9">5DNS001</strain>
    </source>
</reference>
<accession>A0A3N0F4T3</accession>
<feature type="transmembrane region" description="Helical" evidence="7">
    <location>
        <begin position="343"/>
        <end position="367"/>
    </location>
</feature>
<feature type="transmembrane region" description="Helical" evidence="7">
    <location>
        <begin position="448"/>
        <end position="465"/>
    </location>
</feature>
<evidence type="ECO:0000256" key="3">
    <source>
        <dbReference type="ARBA" id="ARBA00022692"/>
    </source>
</evidence>
<organism evidence="8 9">
    <name type="scientific">Sinomicrobium pectinilyticum</name>
    <dbReference type="NCBI Taxonomy" id="1084421"/>
    <lineage>
        <taxon>Bacteria</taxon>
        <taxon>Pseudomonadati</taxon>
        <taxon>Bacteroidota</taxon>
        <taxon>Flavobacteriia</taxon>
        <taxon>Flavobacteriales</taxon>
        <taxon>Flavobacteriaceae</taxon>
        <taxon>Sinomicrobium</taxon>
    </lineage>
</organism>
<keyword evidence="9" id="KW-1185">Reference proteome</keyword>
<feature type="transmembrane region" description="Helical" evidence="7">
    <location>
        <begin position="185"/>
        <end position="204"/>
    </location>
</feature>
<dbReference type="PANTHER" id="PTHR11819">
    <property type="entry name" value="SOLUTE CARRIER FAMILY 5"/>
    <property type="match status" value="1"/>
</dbReference>
<dbReference type="Proteomes" id="UP000267469">
    <property type="component" value="Unassembled WGS sequence"/>
</dbReference>
<dbReference type="PANTHER" id="PTHR11819:SF77">
    <property type="entry name" value="SODIUM_GLUCOSE COTRANSPORT PROTEIN"/>
    <property type="match status" value="1"/>
</dbReference>
<feature type="transmembrane region" description="Helical" evidence="7">
    <location>
        <begin position="78"/>
        <end position="97"/>
    </location>
</feature>
<comment type="caution">
    <text evidence="8">The sequence shown here is derived from an EMBL/GenBank/DDBJ whole genome shotgun (WGS) entry which is preliminary data.</text>
</comment>
<evidence type="ECO:0000256" key="7">
    <source>
        <dbReference type="SAM" id="Phobius"/>
    </source>
</evidence>
<feature type="transmembrane region" description="Helical" evidence="7">
    <location>
        <begin position="485"/>
        <end position="506"/>
    </location>
</feature>
<dbReference type="RefSeq" id="WP_123214008.1">
    <property type="nucleotide sequence ID" value="NZ_RJTM01000002.1"/>
</dbReference>
<proteinExistence type="inferred from homology"/>
<feature type="transmembrane region" description="Helical" evidence="7">
    <location>
        <begin position="583"/>
        <end position="602"/>
    </location>
</feature>
<comment type="subcellular location">
    <subcellularLocation>
        <location evidence="1">Membrane</location>
        <topology evidence="1">Multi-pass membrane protein</topology>
    </subcellularLocation>
</comment>
<dbReference type="OrthoDB" id="9761931at2"/>
<name>A0A3N0F4T3_SINP1</name>
<dbReference type="Pfam" id="PF00474">
    <property type="entry name" value="SSF"/>
    <property type="match status" value="1"/>
</dbReference>
<dbReference type="PROSITE" id="PS50283">
    <property type="entry name" value="NA_SOLUT_SYMP_3"/>
    <property type="match status" value="1"/>
</dbReference>
<feature type="transmembrane region" description="Helical" evidence="7">
    <location>
        <begin position="38"/>
        <end position="58"/>
    </location>
</feature>
<feature type="transmembrane region" description="Helical" evidence="7">
    <location>
        <begin position="556"/>
        <end position="577"/>
    </location>
</feature>
<sequence length="610" mass="66996">MKLSLLDYSLIFGFFAITLIVGIVVSRSSGKNTTEYFLSGRSMPWWLLGFSMVATTFSTDTPNLVTDIVRTNGVSGNWAWWAFLLTGLSTVFIYAKLWRKSNVLTDMEFYELRYGGKPAKFLRGFRSIYLGLFFNIITLAAVNLAAIKIGGVMLGLSPVQTVLIGGVITVIFSAIGGFKGVVYTDFILFFTAIIGAVGAAYYLVNLPEVGGISKLITHENVAGKLSILPDFSDTEALISILIIPLAVQWWSSWYPGSEPGGGGYIAQRMLAAKNENHAIASTFFFNIMHYGVRPWPWILVALASLVVFPDVASIHEAFPGIEESKLGHDLAYSAMLTKLPNGLLGLVLASLGAAYMSTISTQLNWGSSYIVNDFYKQTIRKNASEKELVNVGRISTVLLMVASAIMALLLTNAKQLFDILLMFGAGTGLVYILRWFWWRINAWSEISVMFAAAITSLVLTLSPLGDYLFGYKEIDSTAIAGIFPSWATLPAIVLITTIIWVIVTFATKPEKKEVLYSFYQKTQPGGPGWKKILDQAQAEDINIVDNREKWSIPSGILAMVLGCILVYCCMFATGNWIYGNYALATGLTVAMIVSGLLLAVVWNRMKSDIL</sequence>
<evidence type="ECO:0000256" key="2">
    <source>
        <dbReference type="ARBA" id="ARBA00006434"/>
    </source>
</evidence>
<protein>
    <submittedName>
        <fullName evidence="8">Na+:solute symporter</fullName>
    </submittedName>
</protein>
<evidence type="ECO:0000256" key="5">
    <source>
        <dbReference type="ARBA" id="ARBA00023136"/>
    </source>
</evidence>
<gene>
    <name evidence="8" type="ORF">ED312_00385</name>
</gene>
<feature type="transmembrane region" description="Helical" evidence="7">
    <location>
        <begin position="127"/>
        <end position="147"/>
    </location>
</feature>
<dbReference type="AlphaFoldDB" id="A0A3N0F4T3"/>
<dbReference type="CDD" id="cd11477">
    <property type="entry name" value="SLC5sbd_u1"/>
    <property type="match status" value="1"/>
</dbReference>
<feature type="transmembrane region" description="Helical" evidence="7">
    <location>
        <begin position="416"/>
        <end position="436"/>
    </location>
</feature>
<dbReference type="InterPro" id="IPR001734">
    <property type="entry name" value="Na/solute_symporter"/>
</dbReference>
<comment type="similarity">
    <text evidence="2 6">Belongs to the sodium:solute symporter (SSF) (TC 2.A.21) family.</text>
</comment>
<feature type="transmembrane region" description="Helical" evidence="7">
    <location>
        <begin position="388"/>
        <end position="410"/>
    </location>
</feature>
<dbReference type="Gene3D" id="1.20.1730.10">
    <property type="entry name" value="Sodium/glucose cotransporter"/>
    <property type="match status" value="1"/>
</dbReference>
<evidence type="ECO:0000256" key="6">
    <source>
        <dbReference type="RuleBase" id="RU362091"/>
    </source>
</evidence>
<dbReference type="GO" id="GO:0005412">
    <property type="term" value="F:D-glucose:sodium symporter activity"/>
    <property type="evidence" value="ECO:0007669"/>
    <property type="project" value="TreeGrafter"/>
</dbReference>
<evidence type="ECO:0000256" key="4">
    <source>
        <dbReference type="ARBA" id="ARBA00022989"/>
    </source>
</evidence>
<dbReference type="EMBL" id="RJTM01000002">
    <property type="protein sequence ID" value="RNL95096.1"/>
    <property type="molecule type" value="Genomic_DNA"/>
</dbReference>
<evidence type="ECO:0000256" key="1">
    <source>
        <dbReference type="ARBA" id="ARBA00004141"/>
    </source>
</evidence>
<evidence type="ECO:0000313" key="8">
    <source>
        <dbReference type="EMBL" id="RNL95096.1"/>
    </source>
</evidence>
<dbReference type="InterPro" id="IPR038377">
    <property type="entry name" value="Na/Glc_symporter_sf"/>
</dbReference>
<keyword evidence="5 7" id="KW-0472">Membrane</keyword>
<feature type="transmembrane region" description="Helical" evidence="7">
    <location>
        <begin position="159"/>
        <end position="178"/>
    </location>
</feature>
<evidence type="ECO:0000313" key="9">
    <source>
        <dbReference type="Proteomes" id="UP000267469"/>
    </source>
</evidence>
<keyword evidence="4 7" id="KW-1133">Transmembrane helix</keyword>
<dbReference type="GO" id="GO:0005886">
    <property type="term" value="C:plasma membrane"/>
    <property type="evidence" value="ECO:0007669"/>
    <property type="project" value="TreeGrafter"/>
</dbReference>
<keyword evidence="3 7" id="KW-0812">Transmembrane</keyword>
<feature type="transmembrane region" description="Helical" evidence="7">
    <location>
        <begin position="6"/>
        <end position="26"/>
    </location>
</feature>